<dbReference type="GO" id="GO:0000271">
    <property type="term" value="P:polysaccharide biosynthetic process"/>
    <property type="evidence" value="ECO:0007669"/>
    <property type="project" value="TreeGrafter"/>
</dbReference>
<gene>
    <name evidence="6" type="ORF">A2W18_06350</name>
</gene>
<dbReference type="GO" id="GO:0008483">
    <property type="term" value="F:transaminase activity"/>
    <property type="evidence" value="ECO:0007669"/>
    <property type="project" value="TreeGrafter"/>
</dbReference>
<feature type="modified residue" description="N6-(pyridoxal phosphate)lysine" evidence="4">
    <location>
        <position position="213"/>
    </location>
</feature>
<dbReference type="Pfam" id="PF01041">
    <property type="entry name" value="DegT_DnrJ_EryC1"/>
    <property type="match status" value="1"/>
</dbReference>
<evidence type="ECO:0000256" key="1">
    <source>
        <dbReference type="ARBA" id="ARBA00022898"/>
    </source>
</evidence>
<evidence type="ECO:0000256" key="2">
    <source>
        <dbReference type="ARBA" id="ARBA00037999"/>
    </source>
</evidence>
<dbReference type="InterPro" id="IPR015421">
    <property type="entry name" value="PyrdxlP-dep_Trfase_major"/>
</dbReference>
<dbReference type="InterPro" id="IPR015424">
    <property type="entry name" value="PyrdxlP-dep_Trfase"/>
</dbReference>
<dbReference type="AlphaFoldDB" id="A0A1F6VBI3"/>
<organism evidence="6 7">
    <name type="scientific">Candidatus Muproteobacteria bacterium RBG_16_60_9</name>
    <dbReference type="NCBI Taxonomy" id="1817755"/>
    <lineage>
        <taxon>Bacteria</taxon>
        <taxon>Pseudomonadati</taxon>
        <taxon>Pseudomonadota</taxon>
        <taxon>Candidatus Muproteobacteria</taxon>
    </lineage>
</organism>
<reference evidence="6 7" key="1">
    <citation type="journal article" date="2016" name="Nat. Commun.">
        <title>Thousands of microbial genomes shed light on interconnected biogeochemical processes in an aquifer system.</title>
        <authorList>
            <person name="Anantharaman K."/>
            <person name="Brown C.T."/>
            <person name="Hug L.A."/>
            <person name="Sharon I."/>
            <person name="Castelle C.J."/>
            <person name="Probst A.J."/>
            <person name="Thomas B.C."/>
            <person name="Singh A."/>
            <person name="Wilkins M.J."/>
            <person name="Karaoz U."/>
            <person name="Brodie E.L."/>
            <person name="Williams K.H."/>
            <person name="Hubbard S.S."/>
            <person name="Banfield J.F."/>
        </authorList>
    </citation>
    <scope>NUCLEOTIDE SEQUENCE [LARGE SCALE GENOMIC DNA]</scope>
</reference>
<dbReference type="Gene3D" id="3.90.1150.10">
    <property type="entry name" value="Aspartate Aminotransferase, domain 1"/>
    <property type="match status" value="1"/>
</dbReference>
<evidence type="ECO:0000313" key="7">
    <source>
        <dbReference type="Proteomes" id="UP000179076"/>
    </source>
</evidence>
<comment type="similarity">
    <text evidence="2 5">Belongs to the DegT/DnrJ/EryC1 family.</text>
</comment>
<dbReference type="SUPFAM" id="SSF53383">
    <property type="entry name" value="PLP-dependent transferases"/>
    <property type="match status" value="1"/>
</dbReference>
<dbReference type="PANTHER" id="PTHR30244:SF36">
    <property type="entry name" value="3-OXO-GLUCOSE-6-PHOSPHATE:GLUTAMATE AMINOTRANSFERASE"/>
    <property type="match status" value="1"/>
</dbReference>
<evidence type="ECO:0000256" key="3">
    <source>
        <dbReference type="PIRSR" id="PIRSR000390-1"/>
    </source>
</evidence>
<dbReference type="InterPro" id="IPR015422">
    <property type="entry name" value="PyrdxlP-dep_Trfase_small"/>
</dbReference>
<dbReference type="PIRSF" id="PIRSF000390">
    <property type="entry name" value="PLP_StrS"/>
    <property type="match status" value="1"/>
</dbReference>
<feature type="active site" description="Proton acceptor" evidence="3">
    <location>
        <position position="213"/>
    </location>
</feature>
<dbReference type="FunFam" id="3.40.640.10:FF:000089">
    <property type="entry name" value="Aminotransferase, DegT/DnrJ/EryC1/StrS family"/>
    <property type="match status" value="1"/>
</dbReference>
<evidence type="ECO:0000256" key="5">
    <source>
        <dbReference type="RuleBase" id="RU004508"/>
    </source>
</evidence>
<evidence type="ECO:0000313" key="6">
    <source>
        <dbReference type="EMBL" id="OGI66916.1"/>
    </source>
</evidence>
<evidence type="ECO:0000256" key="4">
    <source>
        <dbReference type="PIRSR" id="PIRSR000390-2"/>
    </source>
</evidence>
<proteinExistence type="inferred from homology"/>
<dbReference type="InterPro" id="IPR000653">
    <property type="entry name" value="DegT/StrS_aminotransferase"/>
</dbReference>
<dbReference type="EMBL" id="MFSP01000074">
    <property type="protein sequence ID" value="OGI66916.1"/>
    <property type="molecule type" value="Genomic_DNA"/>
</dbReference>
<dbReference type="Proteomes" id="UP000179076">
    <property type="component" value="Unassembled WGS sequence"/>
</dbReference>
<dbReference type="GO" id="GO:0030170">
    <property type="term" value="F:pyridoxal phosphate binding"/>
    <property type="evidence" value="ECO:0007669"/>
    <property type="project" value="UniProtKB-ARBA"/>
</dbReference>
<protein>
    <submittedName>
        <fullName evidence="6">Transcriptional regulator</fullName>
    </submittedName>
</protein>
<comment type="caution">
    <text evidence="6">The sequence shown here is derived from an EMBL/GenBank/DDBJ whole genome shotgun (WGS) entry which is preliminary data.</text>
</comment>
<dbReference type="Gene3D" id="3.40.640.10">
    <property type="entry name" value="Type I PLP-dependent aspartate aminotransferase-like (Major domain)"/>
    <property type="match status" value="1"/>
</dbReference>
<dbReference type="CDD" id="cd00616">
    <property type="entry name" value="AHBA_syn"/>
    <property type="match status" value="1"/>
</dbReference>
<accession>A0A1F6VBI3</accession>
<dbReference type="PANTHER" id="PTHR30244">
    <property type="entry name" value="TRANSAMINASE"/>
    <property type="match status" value="1"/>
</dbReference>
<sequence length="397" mass="43655">MQQIAPGAQREISVPLLDLKAQYHRLEREVLERIARVCASQQFILGPVVKEFEAEIARYSHCGHGIGVSSGTDALLVALMALDVGPGDEVITSPFTFFATGGVVARLGARPLFCDIDPVTYNISPALVAQLIETRCTTRDGKLVNRDSGGAVRVLLPVHLFGQMADMDPLMEIARRHGLQVVEDAAQAIGAEYHGRRAGSVGVIGCFSFFPSKNLGAFGDAGMCTTNDATLATRLEILRVHGGEPKYHHAEIGGNFRIDTLQAAVLSVKLKYLDDWTTARQKNAGHYDAAFKRAGIGNDLQTPVALPGYRHIYNQYVIRVKRRDALRQHLAAARIGTEVYYPIALHMQKCFAYLGYRPDDFPESLRAASEVLALPIYPELSEAQQQYVVDSIAKFYR</sequence>
<name>A0A1F6VBI3_9PROT</name>
<keyword evidence="1 4" id="KW-0663">Pyridoxal phosphate</keyword>